<keyword evidence="8" id="KW-1185">Reference proteome</keyword>
<dbReference type="Gene3D" id="3.20.20.240">
    <property type="entry name" value="Methylmalonyl-CoA mutase"/>
    <property type="match status" value="1"/>
</dbReference>
<evidence type="ECO:0000313" key="7">
    <source>
        <dbReference type="EMBL" id="MFD1694909.1"/>
    </source>
</evidence>
<dbReference type="PANTHER" id="PTHR48101:SF4">
    <property type="entry name" value="METHYLMALONYL-COA MUTASE, MITOCHONDRIAL"/>
    <property type="match status" value="1"/>
</dbReference>
<keyword evidence="3" id="KW-0846">Cobalamin</keyword>
<evidence type="ECO:0000259" key="6">
    <source>
        <dbReference type="Pfam" id="PF01642"/>
    </source>
</evidence>
<evidence type="ECO:0000256" key="3">
    <source>
        <dbReference type="ARBA" id="ARBA00022628"/>
    </source>
</evidence>
<evidence type="ECO:0000256" key="4">
    <source>
        <dbReference type="ARBA" id="ARBA00023235"/>
    </source>
</evidence>
<dbReference type="Proteomes" id="UP001597327">
    <property type="component" value="Unassembled WGS sequence"/>
</dbReference>
<evidence type="ECO:0000256" key="5">
    <source>
        <dbReference type="ARBA" id="ARBA00023285"/>
    </source>
</evidence>
<dbReference type="InterPro" id="IPR016176">
    <property type="entry name" value="Cbl-dep_enz_cat"/>
</dbReference>
<evidence type="ECO:0000256" key="1">
    <source>
        <dbReference type="ARBA" id="ARBA00001922"/>
    </source>
</evidence>
<comment type="similarity">
    <text evidence="2">Belongs to the methylmalonyl-CoA mutase family.</text>
</comment>
<dbReference type="Pfam" id="PF01642">
    <property type="entry name" value="MM_CoA_mutase"/>
    <property type="match status" value="1"/>
</dbReference>
<evidence type="ECO:0000256" key="2">
    <source>
        <dbReference type="ARBA" id="ARBA00008465"/>
    </source>
</evidence>
<evidence type="ECO:0000313" key="8">
    <source>
        <dbReference type="Proteomes" id="UP001597327"/>
    </source>
</evidence>
<feature type="domain" description="Methylmalonyl-CoA mutase alpha/beta chain catalytic" evidence="6">
    <location>
        <begin position="57"/>
        <end position="460"/>
    </location>
</feature>
<dbReference type="InterPro" id="IPR036724">
    <property type="entry name" value="Cobalamin-bd_sf"/>
</dbReference>
<keyword evidence="5" id="KW-0170">Cobalt</keyword>
<dbReference type="SUPFAM" id="SSF52242">
    <property type="entry name" value="Cobalamin (vitamin B12)-binding domain"/>
    <property type="match status" value="1"/>
</dbReference>
<keyword evidence="4" id="KW-0413">Isomerase</keyword>
<organism evidence="7 8">
    <name type="scientific">Roseibium aestuarii</name>
    <dbReference type="NCBI Taxonomy" id="2600299"/>
    <lineage>
        <taxon>Bacteria</taxon>
        <taxon>Pseudomonadati</taxon>
        <taxon>Pseudomonadota</taxon>
        <taxon>Alphaproteobacteria</taxon>
        <taxon>Hyphomicrobiales</taxon>
        <taxon>Stappiaceae</taxon>
        <taxon>Roseibium</taxon>
    </lineage>
</organism>
<comment type="cofactor">
    <cofactor evidence="1">
        <name>adenosylcob(III)alamin</name>
        <dbReference type="ChEBI" id="CHEBI:18408"/>
    </cofactor>
</comment>
<dbReference type="Gene3D" id="3.40.50.280">
    <property type="entry name" value="Cobalamin-binding domain"/>
    <property type="match status" value="1"/>
</dbReference>
<dbReference type="InterPro" id="IPR006099">
    <property type="entry name" value="MeMalonylCoA_mutase_a/b_cat"/>
</dbReference>
<name>A0ABW4JUG8_9HYPH</name>
<dbReference type="PANTHER" id="PTHR48101">
    <property type="entry name" value="METHYLMALONYL-COA MUTASE, MITOCHONDRIAL-RELATED"/>
    <property type="match status" value="1"/>
</dbReference>
<dbReference type="RefSeq" id="WP_149891293.1">
    <property type="nucleotide sequence ID" value="NZ_JBHUFA010000001.1"/>
</dbReference>
<reference evidence="8" key="1">
    <citation type="journal article" date="2019" name="Int. J. Syst. Evol. Microbiol.">
        <title>The Global Catalogue of Microorganisms (GCM) 10K type strain sequencing project: providing services to taxonomists for standard genome sequencing and annotation.</title>
        <authorList>
            <consortium name="The Broad Institute Genomics Platform"/>
            <consortium name="The Broad Institute Genome Sequencing Center for Infectious Disease"/>
            <person name="Wu L."/>
            <person name="Ma J."/>
        </authorList>
    </citation>
    <scope>NUCLEOTIDE SEQUENCE [LARGE SCALE GENOMIC DNA]</scope>
    <source>
        <strain evidence="8">JCM 3369</strain>
    </source>
</reference>
<comment type="caution">
    <text evidence="7">The sequence shown here is derived from an EMBL/GenBank/DDBJ whole genome shotgun (WGS) entry which is preliminary data.</text>
</comment>
<dbReference type="SUPFAM" id="SSF51703">
    <property type="entry name" value="Cobalamin (vitamin B12)-dependent enzymes"/>
    <property type="match status" value="1"/>
</dbReference>
<dbReference type="EMBL" id="JBHUFA010000001">
    <property type="protein sequence ID" value="MFD1694909.1"/>
    <property type="molecule type" value="Genomic_DNA"/>
</dbReference>
<accession>A0ABW4JUG8</accession>
<sequence>MADTDFTPDEAAWLAQVDKALKGAARETLARRSEDGAVIAPLYPRAREARPLSLRPVGQPWVMVSRIDLPQPEAANAQALEDLVGGANGLSLVLAGKDDPRGGGLTTGAGAEGLKATLATVLRDVYLDLVHLRLELPAGATATLADGIAALAALAAERGLSAGDLDVALVQDTLAQAYVADREGGDALSESLKAQLAAALKACAAAGVSWPVAAADGRVWHDLGATAGQELALTLATRLAQFRALEAAGVAEDRWTSLSTLTLAADADQQETLAKARAARLLDARLVEACGLATAPLRLHMETSWRMLSQRDPFVNMLRNTVAGFSAAVGGADSVCVLPHTQALGLPDGFARRLARNTQSILMDESHLARISDPAAGSGALEARTRDLAEAAWGLFQQIEAAGGLASSAGLAKAKAMLEEANARRAAKLAKLAQPLVGVSSFPNLGEAPVKVLAPAPDLQSLGFIRLAAPFEALRDAADASAASAPHVFLAALGRLSQFSARAAFATNALAAGGLRTADPAEGAIEAQVAAFKASGATMACLVGSDALYAEEGPALVAALKQAGATHVYLAGRPGPMAEAFAAAGLDTALYSGCDLLALLREAHARLGLVAQTQEAAR</sequence>
<proteinExistence type="inferred from homology"/>
<protein>
    <submittedName>
        <fullName evidence="7">Methylmalonyl-CoA mutase family protein</fullName>
    </submittedName>
</protein>
<gene>
    <name evidence="7" type="ORF">ACFSC7_05220</name>
</gene>